<feature type="region of interest" description="Disordered" evidence="3">
    <location>
        <begin position="93"/>
        <end position="383"/>
    </location>
</feature>
<protein>
    <recommendedName>
        <fullName evidence="2">BUD13 homolog</fullName>
    </recommendedName>
</protein>
<dbReference type="PANTHER" id="PTHR31809:SF0">
    <property type="entry name" value="BUD13 HOMOLOG"/>
    <property type="match status" value="1"/>
</dbReference>
<feature type="region of interest" description="Disordered" evidence="3">
    <location>
        <begin position="56"/>
        <end position="81"/>
    </location>
</feature>
<dbReference type="InterPro" id="IPR018609">
    <property type="entry name" value="Bud13"/>
</dbReference>
<dbReference type="GeneTree" id="ENSGT00390000014500"/>
<dbReference type="PANTHER" id="PTHR31809">
    <property type="entry name" value="BUD13 HOMOLOG"/>
    <property type="match status" value="1"/>
</dbReference>
<feature type="compositionally biased region" description="Polar residues" evidence="3">
    <location>
        <begin position="105"/>
        <end position="117"/>
    </location>
</feature>
<feature type="compositionally biased region" description="Basic and acidic residues" evidence="3">
    <location>
        <begin position="93"/>
        <end position="102"/>
    </location>
</feature>
<evidence type="ECO:0000313" key="5">
    <source>
        <dbReference type="Proteomes" id="UP000694388"/>
    </source>
</evidence>
<proteinExistence type="inferred from homology"/>
<dbReference type="GO" id="GO:0005684">
    <property type="term" value="C:U2-type spliceosomal complex"/>
    <property type="evidence" value="ECO:0007669"/>
    <property type="project" value="TreeGrafter"/>
</dbReference>
<dbReference type="Proteomes" id="UP000694388">
    <property type="component" value="Unplaced"/>
</dbReference>
<dbReference type="GO" id="GO:0003723">
    <property type="term" value="F:RNA binding"/>
    <property type="evidence" value="ECO:0007669"/>
    <property type="project" value="TreeGrafter"/>
</dbReference>
<dbReference type="OMA" id="LHEKDPM"/>
<dbReference type="GO" id="GO:0000398">
    <property type="term" value="P:mRNA splicing, via spliceosome"/>
    <property type="evidence" value="ECO:0007669"/>
    <property type="project" value="TreeGrafter"/>
</dbReference>
<dbReference type="Ensembl" id="ENSEBUT00000021547.1">
    <property type="protein sequence ID" value="ENSEBUP00000020971.1"/>
    <property type="gene ID" value="ENSEBUG00000012952.1"/>
</dbReference>
<reference evidence="4" key="1">
    <citation type="submission" date="2025-08" db="UniProtKB">
        <authorList>
            <consortium name="Ensembl"/>
        </authorList>
    </citation>
    <scope>IDENTIFICATION</scope>
</reference>
<dbReference type="AlphaFoldDB" id="A0A8C4QVI8"/>
<feature type="compositionally biased region" description="Basic and acidic residues" evidence="3">
    <location>
        <begin position="158"/>
        <end position="173"/>
    </location>
</feature>
<accession>A0A8C4QVI8</accession>
<feature type="region of interest" description="Disordered" evidence="3">
    <location>
        <begin position="424"/>
        <end position="465"/>
    </location>
</feature>
<feature type="compositionally biased region" description="Low complexity" evidence="3">
    <location>
        <begin position="438"/>
        <end position="448"/>
    </location>
</feature>
<dbReference type="InterPro" id="IPR051112">
    <property type="entry name" value="CWC26_splicing_factor"/>
</dbReference>
<evidence type="ECO:0000256" key="3">
    <source>
        <dbReference type="SAM" id="MobiDB-lite"/>
    </source>
</evidence>
<dbReference type="Pfam" id="PF09736">
    <property type="entry name" value="Bud13"/>
    <property type="match status" value="1"/>
</dbReference>
<feature type="compositionally biased region" description="Polar residues" evidence="3">
    <location>
        <begin position="143"/>
        <end position="155"/>
    </location>
</feature>
<evidence type="ECO:0000313" key="4">
    <source>
        <dbReference type="Ensembl" id="ENSEBUP00000020971.1"/>
    </source>
</evidence>
<feature type="compositionally biased region" description="Basic and acidic residues" evidence="3">
    <location>
        <begin position="240"/>
        <end position="252"/>
    </location>
</feature>
<evidence type="ECO:0000256" key="1">
    <source>
        <dbReference type="ARBA" id="ARBA00011069"/>
    </source>
</evidence>
<dbReference type="GO" id="GO:0070274">
    <property type="term" value="C:RES complex"/>
    <property type="evidence" value="ECO:0007669"/>
    <property type="project" value="TreeGrafter"/>
</dbReference>
<feature type="region of interest" description="Disordered" evidence="3">
    <location>
        <begin position="18"/>
        <end position="44"/>
    </location>
</feature>
<comment type="similarity">
    <text evidence="1">Belongs to the CWC26 family.</text>
</comment>
<feature type="compositionally biased region" description="Basic and acidic residues" evidence="3">
    <location>
        <begin position="271"/>
        <end position="280"/>
    </location>
</feature>
<feature type="compositionally biased region" description="Basic and acidic residues" evidence="3">
    <location>
        <begin position="304"/>
        <end position="315"/>
    </location>
</feature>
<feature type="compositionally biased region" description="Basic residues" evidence="3">
    <location>
        <begin position="26"/>
        <end position="37"/>
    </location>
</feature>
<keyword evidence="5" id="KW-1185">Reference proteome</keyword>
<feature type="compositionally biased region" description="Basic and acidic residues" evidence="3">
    <location>
        <begin position="327"/>
        <end position="382"/>
    </location>
</feature>
<name>A0A8C4QVI8_EPTBU</name>
<evidence type="ECO:0000256" key="2">
    <source>
        <dbReference type="ARBA" id="ARBA00014454"/>
    </source>
</evidence>
<reference evidence="4" key="2">
    <citation type="submission" date="2025-09" db="UniProtKB">
        <authorList>
            <consortium name="Ensembl"/>
        </authorList>
    </citation>
    <scope>IDENTIFICATION</scope>
</reference>
<organism evidence="4 5">
    <name type="scientific">Eptatretus burgeri</name>
    <name type="common">Inshore hagfish</name>
    <dbReference type="NCBI Taxonomy" id="7764"/>
    <lineage>
        <taxon>Eukaryota</taxon>
        <taxon>Metazoa</taxon>
        <taxon>Chordata</taxon>
        <taxon>Craniata</taxon>
        <taxon>Vertebrata</taxon>
        <taxon>Cyclostomata</taxon>
        <taxon>Myxini</taxon>
        <taxon>Myxiniformes</taxon>
        <taxon>Myxinidae</taxon>
        <taxon>Eptatretinae</taxon>
        <taxon>Eptatretus</taxon>
    </lineage>
</organism>
<sequence>MASLTGCSKEEYLKRYLSESDQKEPKGKKRRKLKNKQIKPGGLRILDDDVDWRSYAVDSKEDPAPSAEEDEIPAVAEIVDERPPEVQILEEYRQTRKWRLVDADASTSPSMSNIKSSPQHRKGKQTENSNMDMSYPHHGDLMASTTSQVSYTGSDFPSPERDFGDKDLPDQNRRPNKHSRHDSDSDLSPPRRKTSRQNCEVGGSSPSRNKRTKSRHDSDSDGSPPCQGGSFRKVQQHNEGNAHGKSDREQSRCRKLSARSSDSDLSPPRQEVGEAGRGDCDEFLQTKQRVGGVENQDSDSDLSPPRRDSCVRDASPHAGLTSAIALQRERDSKGLENSRQQHLEEESRTAKTVFRDHGGRKRYLEQEQKAKQSKDREEEKKAARYAAWGRGLVQVAQKLEHQDLQPAQPLARYRDDAELDQILREKQRDGDPMAGLLTKKTTTPTRPTYNGAAPPNRFDIKPGYRWDGVDRSNGFEKKRYQRLAERSALAKETYQWSTQDM</sequence>